<reference evidence="2 3" key="1">
    <citation type="submission" date="2016-03" db="EMBL/GenBank/DDBJ databases">
        <title>Cyphomyrmex costatus WGS genome.</title>
        <authorList>
            <person name="Nygaard S."/>
            <person name="Hu H."/>
            <person name="Boomsma J."/>
            <person name="Zhang G."/>
        </authorList>
    </citation>
    <scope>NUCLEOTIDE SEQUENCE [LARGE SCALE GENOMIC DNA]</scope>
    <source>
        <strain evidence="2">MS0001</strain>
        <tissue evidence="2">Whole body</tissue>
    </source>
</reference>
<evidence type="ECO:0000313" key="3">
    <source>
        <dbReference type="Proteomes" id="UP000078542"/>
    </source>
</evidence>
<feature type="compositionally biased region" description="Polar residues" evidence="1">
    <location>
        <begin position="57"/>
        <end position="75"/>
    </location>
</feature>
<dbReference type="Proteomes" id="UP000078542">
    <property type="component" value="Unassembled WGS sequence"/>
</dbReference>
<evidence type="ECO:0008006" key="4">
    <source>
        <dbReference type="Google" id="ProtNLM"/>
    </source>
</evidence>
<organism evidence="2 3">
    <name type="scientific">Cyphomyrmex costatus</name>
    <dbReference type="NCBI Taxonomy" id="456900"/>
    <lineage>
        <taxon>Eukaryota</taxon>
        <taxon>Metazoa</taxon>
        <taxon>Ecdysozoa</taxon>
        <taxon>Arthropoda</taxon>
        <taxon>Hexapoda</taxon>
        <taxon>Insecta</taxon>
        <taxon>Pterygota</taxon>
        <taxon>Neoptera</taxon>
        <taxon>Endopterygota</taxon>
        <taxon>Hymenoptera</taxon>
        <taxon>Apocrita</taxon>
        <taxon>Aculeata</taxon>
        <taxon>Formicoidea</taxon>
        <taxon>Formicidae</taxon>
        <taxon>Myrmicinae</taxon>
        <taxon>Cyphomyrmex</taxon>
    </lineage>
</organism>
<name>A0A151IFY2_9HYME</name>
<gene>
    <name evidence="2" type="ORF">ALC62_09187</name>
</gene>
<dbReference type="EMBL" id="KQ977755">
    <property type="protein sequence ID" value="KYN00052.1"/>
    <property type="molecule type" value="Genomic_DNA"/>
</dbReference>
<proteinExistence type="predicted"/>
<keyword evidence="3" id="KW-1185">Reference proteome</keyword>
<accession>A0A151IFY2</accession>
<feature type="region of interest" description="Disordered" evidence="1">
    <location>
        <begin position="53"/>
        <end position="76"/>
    </location>
</feature>
<dbReference type="PANTHER" id="PTHR33053:SF9">
    <property type="entry name" value="AGAP000105-PA"/>
    <property type="match status" value="1"/>
</dbReference>
<dbReference type="PANTHER" id="PTHR33053">
    <property type="entry name" value="PROTEIN, PUTATIVE-RELATED"/>
    <property type="match status" value="1"/>
</dbReference>
<evidence type="ECO:0000256" key="1">
    <source>
        <dbReference type="SAM" id="MobiDB-lite"/>
    </source>
</evidence>
<dbReference type="AlphaFoldDB" id="A0A151IFY2"/>
<evidence type="ECO:0000313" key="2">
    <source>
        <dbReference type="EMBL" id="KYN00052.1"/>
    </source>
</evidence>
<protein>
    <recommendedName>
        <fullName evidence="4">DUF4218 domain-containing protein</fullName>
    </recommendedName>
</protein>
<sequence>MPKIKRKYYRRAQEITNSVINSVQYIDNASLLKNNPPLISNNNLENNNQLSYEDSDNSQYNNYSESEGFNNYNSDSDPDNCTEHTNFINNFEPVIADDFPNSIIPSLQRWTIKNNITHVALNELISLIQCKYPELPKDARTLLGTPRMVNTNVVSPGYYYHFGLSNCIETLLSRCSFQNLHCIEVNINIDGLPLCKSSSSQVYPILCNLVENYNEVDVVGIYHGYEKPADANVFLQPFTEEAKNLTLHGIKIKDHIYSFKIRSFICDVPAKTFITYTKGHSGVIYPYLNNCNLRTDNDFRLKLQEDHHTGTSILESIPNINMVNDFPSDPMHLIFLGIVKKIVVSLWCYGKPKTKLSFRQMSEISKLLINQRENISSEFNRKSRSLFESKRWKATEFRTFLLYTGPVVLKSIINYDQYLNFLTLHVAITILSNSKHIKQHLDYSKSLLQYFVETFIILYGKENASHNLHHLLHICDDVEKFGTLQEFSAFPFENYLQYILKMIRKNNKELEQIVSRITERNYCVNHNLKIRNNEPEFSNPHFNGPLINSHNCNQFSKVLFKQFILKQCKPDNCCSLKDGSIIVIKNFIVNEDGPVVIGNKYKTVTDFYTVPCKSSKLDIYLVSDVGNLESWDLEQIANKCIKLKFENKYVVFPLLHSE</sequence>